<evidence type="ECO:0000259" key="4">
    <source>
        <dbReference type="SMART" id="SM01360"/>
    </source>
</evidence>
<keyword evidence="2" id="KW-0882">Thioester bond</keyword>
<accession>A0A433U8J4</accession>
<dbReference type="Proteomes" id="UP000271974">
    <property type="component" value="Unassembled WGS sequence"/>
</dbReference>
<sequence length="750" mass="83317">MDPNGRGVVELWMKLADEVPAGDWTIVAKIMGKEEEKTFTVDDYVLPRFETEVIIPSFGLSYDPLLKITVKATYTFGQPVTDGAVKIAIMRTYGGPGAPILYKKGMLSKDGTLTIEVSTKEIRAAINGDRSLSWQSIKVTADVTERQTGRVQSSTASLQYFDTPLVLRYVNEVAPKNFKPGLPYTIYTEVRKQDGTRFTEEEYKEMTIYFNVTYDVPLTKEEIEENLNASSSGNSGGSVSSSGSLIADIDPIGRSDYMYQKNKLAMVRLDEAQRAQSVPANGWVTLTFDVPMDALMVNIQAWSGKPYKEIKLFKTLSRAVSPSESFLQLHVGTEKPMVGKEFTVTAKATDAMPMLTYQVFAKGALLHTKEVPTGNRSSVDFSFMVTRDMTPTISLVAFYIRDQNYEVVVDALSLSVDGLFQKPITIEFSKQEAEPGDDVEVIVKAPTDSLVYLLSADKSAVLLKGGNDLTQDDVTRDMAEYSFGGGFSPWEFMFICGWPSRFRGYDAFTVLQNAGVVFLSDAWVYAQLASTNQRYPTMPEDAMGGINEAAGPDINDDFKDVAAADVVRKFFPEVWLWEISYITDDSGGQVSIPTTVPDTLTTWITTGFSLHPDFGLSITEKPTELVVSRPMFITLDLPMSIIRGENYCFTATIFSYYNATIPIRVTLDKSSKFSNIHVGIDQRKIKLTTESAYYSYFLGDVEPNEMRSVKYCFVPTELGEIPVKVSALTNVQGLSDAVERIIICKVKAHH</sequence>
<evidence type="ECO:0000313" key="5">
    <source>
        <dbReference type="EMBL" id="RUS90129.1"/>
    </source>
</evidence>
<dbReference type="Gene3D" id="2.60.40.1940">
    <property type="match status" value="1"/>
</dbReference>
<dbReference type="OrthoDB" id="6105705at2759"/>
<dbReference type="SMART" id="SM01359">
    <property type="entry name" value="A2M_N_2"/>
    <property type="match status" value="1"/>
</dbReference>
<evidence type="ECO:0000259" key="3">
    <source>
        <dbReference type="SMART" id="SM01359"/>
    </source>
</evidence>
<protein>
    <recommendedName>
        <fullName evidence="7">Alpha-2-macroglobulin bait region domain-containing protein</fullName>
    </recommendedName>
</protein>
<reference evidence="5 6" key="1">
    <citation type="submission" date="2019-01" db="EMBL/GenBank/DDBJ databases">
        <title>A draft genome assembly of the solar-powered sea slug Elysia chlorotica.</title>
        <authorList>
            <person name="Cai H."/>
            <person name="Li Q."/>
            <person name="Fang X."/>
            <person name="Li J."/>
            <person name="Curtis N.E."/>
            <person name="Altenburger A."/>
            <person name="Shibata T."/>
            <person name="Feng M."/>
            <person name="Maeda T."/>
            <person name="Schwartz J.A."/>
            <person name="Shigenobu S."/>
            <person name="Lundholm N."/>
            <person name="Nishiyama T."/>
            <person name="Yang H."/>
            <person name="Hasebe M."/>
            <person name="Li S."/>
            <person name="Pierce S.K."/>
            <person name="Wang J."/>
        </authorList>
    </citation>
    <scope>NUCLEOTIDE SEQUENCE [LARGE SCALE GENOMIC DNA]</scope>
    <source>
        <strain evidence="5">EC2010</strain>
        <tissue evidence="5">Whole organism of an adult</tissue>
    </source>
</reference>
<dbReference type="Gene3D" id="6.20.50.160">
    <property type="match status" value="1"/>
</dbReference>
<gene>
    <name evidence="5" type="ORF">EGW08_002096</name>
</gene>
<evidence type="ECO:0000256" key="2">
    <source>
        <dbReference type="ARBA" id="ARBA00022966"/>
    </source>
</evidence>
<dbReference type="Pfam" id="PF07703">
    <property type="entry name" value="A2M_BRD"/>
    <property type="match status" value="1"/>
</dbReference>
<dbReference type="InterPro" id="IPR041555">
    <property type="entry name" value="MG3"/>
</dbReference>
<dbReference type="InterPro" id="IPR001599">
    <property type="entry name" value="Macroglobln_a2"/>
</dbReference>
<feature type="domain" description="Alpha-2-macroglobulin bait region" evidence="3">
    <location>
        <begin position="327"/>
        <end position="463"/>
    </location>
</feature>
<dbReference type="Gene3D" id="2.60.40.1930">
    <property type="match status" value="2"/>
</dbReference>
<dbReference type="InterPro" id="IPR013783">
    <property type="entry name" value="Ig-like_fold"/>
</dbReference>
<proteinExistence type="predicted"/>
<evidence type="ECO:0000313" key="6">
    <source>
        <dbReference type="Proteomes" id="UP000271974"/>
    </source>
</evidence>
<evidence type="ECO:0000256" key="1">
    <source>
        <dbReference type="ARBA" id="ARBA00022729"/>
    </source>
</evidence>
<dbReference type="AlphaFoldDB" id="A0A433U8J4"/>
<dbReference type="Pfam" id="PF17791">
    <property type="entry name" value="MG3"/>
    <property type="match status" value="1"/>
</dbReference>
<dbReference type="Pfam" id="PF00207">
    <property type="entry name" value="A2M"/>
    <property type="match status" value="1"/>
</dbReference>
<dbReference type="InterPro" id="IPR050473">
    <property type="entry name" value="A2M/Complement_sys"/>
</dbReference>
<dbReference type="PANTHER" id="PTHR11412:SF136">
    <property type="entry name" value="CD109 ANTIGEN"/>
    <property type="match status" value="1"/>
</dbReference>
<dbReference type="STRING" id="188477.A0A433U8J4"/>
<dbReference type="Gene3D" id="2.60.40.10">
    <property type="entry name" value="Immunoglobulins"/>
    <property type="match status" value="1"/>
</dbReference>
<dbReference type="SMART" id="SM01360">
    <property type="entry name" value="A2M"/>
    <property type="match status" value="1"/>
</dbReference>
<keyword evidence="6" id="KW-1185">Reference proteome</keyword>
<keyword evidence="1" id="KW-0732">Signal</keyword>
<dbReference type="InterPro" id="IPR011625">
    <property type="entry name" value="A2M_N_BRD"/>
</dbReference>
<name>A0A433U8J4_ELYCH</name>
<evidence type="ECO:0008006" key="7">
    <source>
        <dbReference type="Google" id="ProtNLM"/>
    </source>
</evidence>
<dbReference type="Gene3D" id="2.20.130.20">
    <property type="match status" value="1"/>
</dbReference>
<feature type="domain" description="Alpha-2-macroglobulin" evidence="4">
    <location>
        <begin position="574"/>
        <end position="667"/>
    </location>
</feature>
<comment type="caution">
    <text evidence="5">The sequence shown here is derived from an EMBL/GenBank/DDBJ whole genome shotgun (WGS) entry which is preliminary data.</text>
</comment>
<dbReference type="PANTHER" id="PTHR11412">
    <property type="entry name" value="MACROGLOBULIN / COMPLEMENT"/>
    <property type="match status" value="1"/>
</dbReference>
<dbReference type="GO" id="GO:0004866">
    <property type="term" value="F:endopeptidase inhibitor activity"/>
    <property type="evidence" value="ECO:0007669"/>
    <property type="project" value="InterPro"/>
</dbReference>
<organism evidence="5 6">
    <name type="scientific">Elysia chlorotica</name>
    <name type="common">Eastern emerald elysia</name>
    <name type="synonym">Sea slug</name>
    <dbReference type="NCBI Taxonomy" id="188477"/>
    <lineage>
        <taxon>Eukaryota</taxon>
        <taxon>Metazoa</taxon>
        <taxon>Spiralia</taxon>
        <taxon>Lophotrochozoa</taxon>
        <taxon>Mollusca</taxon>
        <taxon>Gastropoda</taxon>
        <taxon>Heterobranchia</taxon>
        <taxon>Euthyneura</taxon>
        <taxon>Panpulmonata</taxon>
        <taxon>Sacoglossa</taxon>
        <taxon>Placobranchoidea</taxon>
        <taxon>Plakobranchidae</taxon>
        <taxon>Elysia</taxon>
    </lineage>
</organism>
<dbReference type="EMBL" id="RQTK01000039">
    <property type="protein sequence ID" value="RUS90129.1"/>
    <property type="molecule type" value="Genomic_DNA"/>
</dbReference>